<dbReference type="EMBL" id="NHYD01002307">
    <property type="protein sequence ID" value="PPQ87312.1"/>
    <property type="molecule type" value="Genomic_DNA"/>
</dbReference>
<dbReference type="Proteomes" id="UP000283269">
    <property type="component" value="Unassembled WGS sequence"/>
</dbReference>
<gene>
    <name evidence="1" type="ORF">CVT25_002062</name>
</gene>
<evidence type="ECO:0000313" key="1">
    <source>
        <dbReference type="EMBL" id="PPQ87312.1"/>
    </source>
</evidence>
<reference evidence="1 2" key="1">
    <citation type="journal article" date="2018" name="Evol. Lett.">
        <title>Horizontal gene cluster transfer increased hallucinogenic mushroom diversity.</title>
        <authorList>
            <person name="Reynolds H.T."/>
            <person name="Vijayakumar V."/>
            <person name="Gluck-Thaler E."/>
            <person name="Korotkin H.B."/>
            <person name="Matheny P.B."/>
            <person name="Slot J.C."/>
        </authorList>
    </citation>
    <scope>NUCLEOTIDE SEQUENCE [LARGE SCALE GENOMIC DNA]</scope>
    <source>
        <strain evidence="1 2">2631</strain>
    </source>
</reference>
<dbReference type="InParanoid" id="A0A409X969"/>
<name>A0A409X969_PSICY</name>
<keyword evidence="2" id="KW-1185">Reference proteome</keyword>
<dbReference type="AlphaFoldDB" id="A0A409X969"/>
<evidence type="ECO:0000313" key="2">
    <source>
        <dbReference type="Proteomes" id="UP000283269"/>
    </source>
</evidence>
<accession>A0A409X969</accession>
<sequence length="161" mass="17879">MNRNSVRPSKSATAITSLGFVHAPSMHSSGSHFDGDTDAHRIEASLEQCVRIILLRRVTKDCPNLREGVQRGKREENKENPTSLLRNGQTEYHVTVLVSQAEPNHASCLASVIHASLTKKIQEYEVNVIFICPTSQHLCHTFRGSSIGRIPKTKVKGNFYG</sequence>
<proteinExistence type="predicted"/>
<organism evidence="1 2">
    <name type="scientific">Psilocybe cyanescens</name>
    <dbReference type="NCBI Taxonomy" id="93625"/>
    <lineage>
        <taxon>Eukaryota</taxon>
        <taxon>Fungi</taxon>
        <taxon>Dikarya</taxon>
        <taxon>Basidiomycota</taxon>
        <taxon>Agaricomycotina</taxon>
        <taxon>Agaricomycetes</taxon>
        <taxon>Agaricomycetidae</taxon>
        <taxon>Agaricales</taxon>
        <taxon>Agaricineae</taxon>
        <taxon>Strophariaceae</taxon>
        <taxon>Psilocybe</taxon>
    </lineage>
</organism>
<protein>
    <submittedName>
        <fullName evidence="1">Uncharacterized protein</fullName>
    </submittedName>
</protein>
<comment type="caution">
    <text evidence="1">The sequence shown here is derived from an EMBL/GenBank/DDBJ whole genome shotgun (WGS) entry which is preliminary data.</text>
</comment>